<dbReference type="SUPFAM" id="SSF51445">
    <property type="entry name" value="(Trans)glycosidases"/>
    <property type="match status" value="1"/>
</dbReference>
<accession>A0ABW6A8A8</accession>
<protein>
    <recommendedName>
        <fullName evidence="3">Alpha-galactosidase</fullName>
    </recommendedName>
</protein>
<gene>
    <name evidence="1" type="ORF">ACFS6H_17985</name>
</gene>
<proteinExistence type="predicted"/>
<evidence type="ECO:0008006" key="3">
    <source>
        <dbReference type="Google" id="ProtNLM"/>
    </source>
</evidence>
<organism evidence="1 2">
    <name type="scientific">Terrimonas rubra</name>
    <dbReference type="NCBI Taxonomy" id="1035890"/>
    <lineage>
        <taxon>Bacteria</taxon>
        <taxon>Pseudomonadati</taxon>
        <taxon>Bacteroidota</taxon>
        <taxon>Chitinophagia</taxon>
        <taxon>Chitinophagales</taxon>
        <taxon>Chitinophagaceae</taxon>
        <taxon>Terrimonas</taxon>
    </lineage>
</organism>
<sequence length="800" mass="89834">MIVLSRLFGRVPFAVKNNLRTISGFLPAKGPGCYGVRFASVLRLSPAHRLVPRRPSHPSRKLITSHYWLQLIGVFTFLFSNVILQAQQKSEQDGILTVTNPHAKIIVNTKTGKVDYQFTTGTVFNNTIAYVEDVKQGLFISSDYTQHQYTIDDIKDPLGKGICINLVHQENNKPVKLTQYITLYEHQPFILISSEAEAVSTGGIIETRNISPFSILPATGGKIRLAKEGNLFTDYPYDNDNWVDVISQKWPGTQGTISGMSYELASVYNEQSNSGFAVGNLVHDFWKTGIRYGTGTNNRQIDSLIIYGGAATRDNNALPDSYGGKDGTHDVIPHGTQMGSSVTAPLLYLAASDDIRNDMMGYGRTVQQVSGSKKWKQAAPFYWNSFGVEGVLGYEKVMMPLDVAKVSDFIHSLSNFNKTTKPVLSIDSYDQDIYSTEVLKSVSRYGKKKGQQMGFYFIPFALWTWKSGIQDAKLNLTDHPLREVILLDDKNNYVPYKDGDWGAFPIDPTHPYVREYIIKQLLKAKAIDAKFLKIDFLSAGALESTRRYDPAIRSGKQAYNYGMKLLQHLTDSILGPDIFITQAISPLFPNQYAHTRFLSTDVYSHLRNDQPGFPHYGSTSASMISATHFWWTQGTLWPYTNMDVIVMKNFQKNKDISEQDVKVRLFSMMVLGSVFGDGTDYRNKLAAERARKFLNNEAVCAFFSKPKAFTPLNFPIGNGQSQQLRFYLRGDTVLLSAFNFYTDKTYTATFEQADVKWPDGNYKVLELLTGNPVGTIKNGQTSFSIEVPVKDAVMLQLVKE</sequence>
<comment type="caution">
    <text evidence="1">The sequence shown here is derived from an EMBL/GenBank/DDBJ whole genome shotgun (WGS) entry which is preliminary data.</text>
</comment>
<dbReference type="InterPro" id="IPR017853">
    <property type="entry name" value="GH"/>
</dbReference>
<dbReference type="Proteomes" id="UP001597511">
    <property type="component" value="Unassembled WGS sequence"/>
</dbReference>
<dbReference type="EMBL" id="JBHUOZ010000003">
    <property type="protein sequence ID" value="MFD2921614.1"/>
    <property type="molecule type" value="Genomic_DNA"/>
</dbReference>
<evidence type="ECO:0000313" key="1">
    <source>
        <dbReference type="EMBL" id="MFD2921614.1"/>
    </source>
</evidence>
<dbReference type="RefSeq" id="WP_386102266.1">
    <property type="nucleotide sequence ID" value="NZ_JBHUOZ010000003.1"/>
</dbReference>
<keyword evidence="2" id="KW-1185">Reference proteome</keyword>
<dbReference type="InterPro" id="IPR013785">
    <property type="entry name" value="Aldolase_TIM"/>
</dbReference>
<reference evidence="2" key="1">
    <citation type="journal article" date="2019" name="Int. J. Syst. Evol. Microbiol.">
        <title>The Global Catalogue of Microorganisms (GCM) 10K type strain sequencing project: providing services to taxonomists for standard genome sequencing and annotation.</title>
        <authorList>
            <consortium name="The Broad Institute Genomics Platform"/>
            <consortium name="The Broad Institute Genome Sequencing Center for Infectious Disease"/>
            <person name="Wu L."/>
            <person name="Ma J."/>
        </authorList>
    </citation>
    <scope>NUCLEOTIDE SEQUENCE [LARGE SCALE GENOMIC DNA]</scope>
    <source>
        <strain evidence="2">KCTC 23299</strain>
    </source>
</reference>
<dbReference type="Gene3D" id="3.20.20.70">
    <property type="entry name" value="Aldolase class I"/>
    <property type="match status" value="1"/>
</dbReference>
<evidence type="ECO:0000313" key="2">
    <source>
        <dbReference type="Proteomes" id="UP001597511"/>
    </source>
</evidence>
<name>A0ABW6A8A8_9BACT</name>